<sequence>MDRQTTIFTNPRAYERVIIFTSIAILALILPTIIHSQLITGSFVNMSLILVTFLIGPLEAVFLGLMPSVIALSSGLLPLPLAPAIPFIMISNTILVGIYYYLGRKNLIASIFIASFIKFLFLYGVTGSIINTLLADKMAGIASTITGYLQFLTAVIGGILAYFVLSFMKDRKA</sequence>
<organism evidence="2 3">
    <name type="scientific">Candidatus Yanofskybacteria bacterium GW2011_GWD1_39_16</name>
    <dbReference type="NCBI Taxonomy" id="1619030"/>
    <lineage>
        <taxon>Bacteria</taxon>
        <taxon>Candidatus Yanofskyibacteriota</taxon>
    </lineage>
</organism>
<feature type="transmembrane region" description="Helical" evidence="1">
    <location>
        <begin position="48"/>
        <end position="72"/>
    </location>
</feature>
<keyword evidence="1" id="KW-1133">Transmembrane helix</keyword>
<comment type="caution">
    <text evidence="2">The sequence shown here is derived from an EMBL/GenBank/DDBJ whole genome shotgun (WGS) entry which is preliminary data.</text>
</comment>
<reference evidence="2 3" key="1">
    <citation type="journal article" date="2015" name="Nature">
        <title>rRNA introns, odd ribosomes, and small enigmatic genomes across a large radiation of phyla.</title>
        <authorList>
            <person name="Brown C.T."/>
            <person name="Hug L.A."/>
            <person name="Thomas B.C."/>
            <person name="Sharon I."/>
            <person name="Castelle C.J."/>
            <person name="Singh A."/>
            <person name="Wilkins M.J."/>
            <person name="Williams K.H."/>
            <person name="Banfield J.F."/>
        </authorList>
    </citation>
    <scope>NUCLEOTIDE SEQUENCE [LARGE SCALE GENOMIC DNA]</scope>
</reference>
<dbReference type="EMBL" id="LBWL01000024">
    <property type="protein sequence ID" value="KKR07481.1"/>
    <property type="molecule type" value="Genomic_DNA"/>
</dbReference>
<accession>A0A837HS70</accession>
<evidence type="ECO:0000313" key="2">
    <source>
        <dbReference type="EMBL" id="KKR07481.1"/>
    </source>
</evidence>
<keyword evidence="1" id="KW-0812">Transmembrane</keyword>
<feature type="transmembrane region" description="Helical" evidence="1">
    <location>
        <begin position="145"/>
        <end position="165"/>
    </location>
</feature>
<dbReference type="AlphaFoldDB" id="A0A837HS70"/>
<keyword evidence="1" id="KW-0472">Membrane</keyword>
<evidence type="ECO:0000313" key="3">
    <source>
        <dbReference type="Proteomes" id="UP000033996"/>
    </source>
</evidence>
<evidence type="ECO:0000256" key="1">
    <source>
        <dbReference type="SAM" id="Phobius"/>
    </source>
</evidence>
<feature type="transmembrane region" description="Helical" evidence="1">
    <location>
        <begin position="107"/>
        <end position="125"/>
    </location>
</feature>
<feature type="transmembrane region" description="Helical" evidence="1">
    <location>
        <begin position="84"/>
        <end position="102"/>
    </location>
</feature>
<name>A0A837HS70_9BACT</name>
<gene>
    <name evidence="2" type="ORF">UT35_C0024G0007</name>
</gene>
<protein>
    <submittedName>
        <fullName evidence="2">Membrane spanning protein</fullName>
    </submittedName>
</protein>
<dbReference type="Proteomes" id="UP000033996">
    <property type="component" value="Unassembled WGS sequence"/>
</dbReference>
<feature type="transmembrane region" description="Helical" evidence="1">
    <location>
        <begin position="17"/>
        <end position="36"/>
    </location>
</feature>
<proteinExistence type="predicted"/>